<organism evidence="1 2">
    <name type="scientific">Phocaeicola plebeius</name>
    <dbReference type="NCBI Taxonomy" id="310297"/>
    <lineage>
        <taxon>Bacteria</taxon>
        <taxon>Pseudomonadati</taxon>
        <taxon>Bacteroidota</taxon>
        <taxon>Bacteroidia</taxon>
        <taxon>Bacteroidales</taxon>
        <taxon>Bacteroidaceae</taxon>
        <taxon>Phocaeicola</taxon>
    </lineage>
</organism>
<dbReference type="AlphaFoldDB" id="A0A414FJU7"/>
<comment type="caution">
    <text evidence="1">The sequence shown here is derived from an EMBL/GenBank/DDBJ whole genome shotgun (WGS) entry which is preliminary data.</text>
</comment>
<gene>
    <name evidence="1" type="ORF">DW789_14930</name>
</gene>
<proteinExistence type="predicted"/>
<name>A0A414FJU7_9BACT</name>
<dbReference type="EMBL" id="QSJG01000047">
    <property type="protein sequence ID" value="RHD48208.1"/>
    <property type="molecule type" value="Genomic_DNA"/>
</dbReference>
<sequence length="74" mass="8419">MTNGDKIFKAVIEDSALISYGGYNPDDYDSLQNALDDENIVVSTVAKIIYYQLRGHSEREIYNEVTNFLKNNVL</sequence>
<evidence type="ECO:0000313" key="1">
    <source>
        <dbReference type="EMBL" id="RHD48208.1"/>
    </source>
</evidence>
<accession>A0A414FJU7</accession>
<dbReference type="RefSeq" id="WP_118166164.1">
    <property type="nucleotide sequence ID" value="NZ_CAUBHX010000017.1"/>
</dbReference>
<reference evidence="1 2" key="1">
    <citation type="submission" date="2018-08" db="EMBL/GenBank/DDBJ databases">
        <title>A genome reference for cultivated species of the human gut microbiota.</title>
        <authorList>
            <person name="Zou Y."/>
            <person name="Xue W."/>
            <person name="Luo G."/>
        </authorList>
    </citation>
    <scope>NUCLEOTIDE SEQUENCE [LARGE SCALE GENOMIC DNA]</scope>
    <source>
        <strain evidence="1 2">AM31-10</strain>
    </source>
</reference>
<dbReference type="Proteomes" id="UP000284361">
    <property type="component" value="Unassembled WGS sequence"/>
</dbReference>
<protein>
    <submittedName>
        <fullName evidence="1">Uncharacterized protein</fullName>
    </submittedName>
</protein>
<evidence type="ECO:0000313" key="2">
    <source>
        <dbReference type="Proteomes" id="UP000284361"/>
    </source>
</evidence>